<gene>
    <name evidence="1" type="ORF">COLO4_27100</name>
</gene>
<proteinExistence type="predicted"/>
<evidence type="ECO:0000313" key="2">
    <source>
        <dbReference type="Proteomes" id="UP000187203"/>
    </source>
</evidence>
<dbReference type="AlphaFoldDB" id="A0A1R3HT29"/>
<protein>
    <submittedName>
        <fullName evidence="1">Uncharacterized protein</fullName>
    </submittedName>
</protein>
<reference evidence="2" key="1">
    <citation type="submission" date="2013-09" db="EMBL/GenBank/DDBJ databases">
        <title>Corchorus olitorius genome sequencing.</title>
        <authorList>
            <person name="Alam M."/>
            <person name="Haque M.S."/>
            <person name="Islam M.S."/>
            <person name="Emdad E.M."/>
            <person name="Islam M.M."/>
            <person name="Ahmed B."/>
            <person name="Halim A."/>
            <person name="Hossen Q.M.M."/>
            <person name="Hossain M.Z."/>
            <person name="Ahmed R."/>
            <person name="Khan M.M."/>
            <person name="Islam R."/>
            <person name="Rashid M.M."/>
            <person name="Khan S.A."/>
            <person name="Rahman M.S."/>
            <person name="Alam M."/>
            <person name="Yahiya A.S."/>
            <person name="Khan M.S."/>
            <person name="Azam M.S."/>
            <person name="Haque T."/>
            <person name="Lashkar M.Z.H."/>
            <person name="Akhand A.I."/>
            <person name="Morshed G."/>
            <person name="Roy S."/>
            <person name="Uddin K.S."/>
            <person name="Rabeya T."/>
            <person name="Hossain A.S."/>
            <person name="Chowdhury A."/>
            <person name="Snigdha A.R."/>
            <person name="Mortoza M.S."/>
            <person name="Matin S.A."/>
            <person name="Hoque S.M.E."/>
            <person name="Islam M.K."/>
            <person name="Roy D.K."/>
            <person name="Haider R."/>
            <person name="Moosa M.M."/>
            <person name="Elias S.M."/>
            <person name="Hasan A.M."/>
            <person name="Jahan S."/>
            <person name="Shafiuddin M."/>
            <person name="Mahmood N."/>
            <person name="Shommy N.S."/>
        </authorList>
    </citation>
    <scope>NUCLEOTIDE SEQUENCE [LARGE SCALE GENOMIC DNA]</scope>
    <source>
        <strain evidence="2">cv. O-4</strain>
    </source>
</reference>
<name>A0A1R3HT29_9ROSI</name>
<dbReference type="Proteomes" id="UP000187203">
    <property type="component" value="Unassembled WGS sequence"/>
</dbReference>
<accession>A0A1R3HT29</accession>
<keyword evidence="2" id="KW-1185">Reference proteome</keyword>
<dbReference type="OrthoDB" id="673776at2759"/>
<organism evidence="1 2">
    <name type="scientific">Corchorus olitorius</name>
    <dbReference type="NCBI Taxonomy" id="93759"/>
    <lineage>
        <taxon>Eukaryota</taxon>
        <taxon>Viridiplantae</taxon>
        <taxon>Streptophyta</taxon>
        <taxon>Embryophyta</taxon>
        <taxon>Tracheophyta</taxon>
        <taxon>Spermatophyta</taxon>
        <taxon>Magnoliopsida</taxon>
        <taxon>eudicotyledons</taxon>
        <taxon>Gunneridae</taxon>
        <taxon>Pentapetalae</taxon>
        <taxon>rosids</taxon>
        <taxon>malvids</taxon>
        <taxon>Malvales</taxon>
        <taxon>Malvaceae</taxon>
        <taxon>Grewioideae</taxon>
        <taxon>Apeibeae</taxon>
        <taxon>Corchorus</taxon>
    </lineage>
</organism>
<sequence length="228" mass="26209">MCHCLLEGEVTGIKVDIDTFFQTHSEEHPSLTTVDLSDDLLKLFLRHGALKKSFEPENDETHPLTLLLRRFRSYGWTPEQSIFHLIILLCIKSEVSELEELRSLVENGTKEVEDEIVNCVIEGKVMKLAALILLAAPHKVTTTKFSFDIDRSNNRSTTIRQYLLREISMLKATQTSFDYIYHDETDHPLANHKDLSSSLNEKLALRMSQLHLLEIFERVGDIIVTYIP</sequence>
<comment type="caution">
    <text evidence="1">The sequence shown here is derived from an EMBL/GenBank/DDBJ whole genome shotgun (WGS) entry which is preliminary data.</text>
</comment>
<dbReference type="EMBL" id="AWUE01019428">
    <property type="protein sequence ID" value="OMO73468.1"/>
    <property type="molecule type" value="Genomic_DNA"/>
</dbReference>
<evidence type="ECO:0000313" key="1">
    <source>
        <dbReference type="EMBL" id="OMO73468.1"/>
    </source>
</evidence>